<proteinExistence type="predicted"/>
<dbReference type="OrthoDB" id="9808182at2"/>
<feature type="transmembrane region" description="Helical" evidence="6">
    <location>
        <begin position="355"/>
        <end position="388"/>
    </location>
</feature>
<feature type="transmembrane region" description="Helical" evidence="6">
    <location>
        <begin position="82"/>
        <end position="100"/>
    </location>
</feature>
<evidence type="ECO:0000256" key="5">
    <source>
        <dbReference type="ARBA" id="ARBA00023136"/>
    </source>
</evidence>
<dbReference type="Proteomes" id="UP000199026">
    <property type="component" value="Unassembled WGS sequence"/>
</dbReference>
<feature type="transmembrane region" description="Helical" evidence="6">
    <location>
        <begin position="252"/>
        <end position="270"/>
    </location>
</feature>
<dbReference type="Gene3D" id="1.20.1250.20">
    <property type="entry name" value="MFS general substrate transporter like domains"/>
    <property type="match status" value="1"/>
</dbReference>
<feature type="transmembrane region" description="Helical" evidence="6">
    <location>
        <begin position="308"/>
        <end position="334"/>
    </location>
</feature>
<accession>A0A1H3MC16</accession>
<feature type="transmembrane region" description="Helical" evidence="6">
    <location>
        <begin position="56"/>
        <end position="75"/>
    </location>
</feature>
<protein>
    <submittedName>
        <fullName evidence="7">Major Facilitator Superfamily protein</fullName>
    </submittedName>
</protein>
<keyword evidence="3 6" id="KW-0812">Transmembrane</keyword>
<reference evidence="7 8" key="1">
    <citation type="submission" date="2016-10" db="EMBL/GenBank/DDBJ databases">
        <authorList>
            <person name="de Groot N.N."/>
        </authorList>
    </citation>
    <scope>NUCLEOTIDE SEQUENCE [LARGE SCALE GENOMIC DNA]</scope>
    <source>
        <strain evidence="7 8">DSM 24677</strain>
    </source>
</reference>
<dbReference type="SUPFAM" id="SSF103473">
    <property type="entry name" value="MFS general substrate transporter"/>
    <property type="match status" value="1"/>
</dbReference>
<evidence type="ECO:0000313" key="7">
    <source>
        <dbReference type="EMBL" id="SDY74260.1"/>
    </source>
</evidence>
<feature type="transmembrane region" description="Helical" evidence="6">
    <location>
        <begin position="282"/>
        <end position="302"/>
    </location>
</feature>
<dbReference type="STRING" id="576131.SAMN05444486_103517"/>
<sequence length="404" mass="44144">MFERRIPEWLRHAPAPSVHGFGVLAGFEGITRGMLISVFPLAMYNALGDAVAISQAYFFIGIGSLIVGLLVPALNKRIPRRWLYSFGTLCFIAGALLASLGTPMTLIFGLMLNSFATVITFICFNAYVLDYIKRIELGRSETLRLLYSALGWTLGPAVGVALYTYNPVLPFYISAASSLGMLAAFTYMRLGNGKLITRAKRPAPNPLAFIGRFVQQPRLVAGFSFAVIRSCGWWAYIVYMPLYALKNGLPEQLGGFLMSGTNAALFLAPFMLRWMQKRSVRIAVRTGFAMAASFFTLAFVLADWPWVVIVTLFCASFFLILLDISAGLPFLMAVKPSERTEMSTIYSSYRDVSGILTPGFAWGVLLVAPISGIFLLAGAALAIAYTVAGSVHPRLGEKRLVAAE</sequence>
<evidence type="ECO:0000256" key="4">
    <source>
        <dbReference type="ARBA" id="ARBA00022989"/>
    </source>
</evidence>
<evidence type="ECO:0000256" key="2">
    <source>
        <dbReference type="ARBA" id="ARBA00022475"/>
    </source>
</evidence>
<evidence type="ECO:0000256" key="1">
    <source>
        <dbReference type="ARBA" id="ARBA00004651"/>
    </source>
</evidence>
<dbReference type="AlphaFoldDB" id="A0A1H3MC16"/>
<dbReference type="InterPro" id="IPR036259">
    <property type="entry name" value="MFS_trans_sf"/>
</dbReference>
<keyword evidence="2" id="KW-1003">Cell membrane</keyword>
<gene>
    <name evidence="7" type="ORF">SAMN05444486_103517</name>
</gene>
<evidence type="ECO:0000256" key="3">
    <source>
        <dbReference type="ARBA" id="ARBA00022692"/>
    </source>
</evidence>
<comment type="subcellular location">
    <subcellularLocation>
        <location evidence="1">Cell membrane</location>
        <topology evidence="1">Multi-pass membrane protein</topology>
    </subcellularLocation>
</comment>
<dbReference type="RefSeq" id="WP_089893058.1">
    <property type="nucleotide sequence ID" value="NZ_CALJFH010000035.1"/>
</dbReference>
<feature type="transmembrane region" description="Helical" evidence="6">
    <location>
        <begin position="106"/>
        <end position="132"/>
    </location>
</feature>
<dbReference type="GeneID" id="78125461"/>
<feature type="transmembrane region" description="Helical" evidence="6">
    <location>
        <begin position="21"/>
        <end position="44"/>
    </location>
</feature>
<feature type="transmembrane region" description="Helical" evidence="6">
    <location>
        <begin position="219"/>
        <end position="240"/>
    </location>
</feature>
<dbReference type="InterPro" id="IPR011701">
    <property type="entry name" value="MFS"/>
</dbReference>
<name>A0A1H3MC16_9RHOB</name>
<organism evidence="7 8">
    <name type="scientific">Lentibacter algarum</name>
    <dbReference type="NCBI Taxonomy" id="576131"/>
    <lineage>
        <taxon>Bacteria</taxon>
        <taxon>Pseudomonadati</taxon>
        <taxon>Pseudomonadota</taxon>
        <taxon>Alphaproteobacteria</taxon>
        <taxon>Rhodobacterales</taxon>
        <taxon>Roseobacteraceae</taxon>
        <taxon>Lentibacter</taxon>
    </lineage>
</organism>
<feature type="transmembrane region" description="Helical" evidence="6">
    <location>
        <begin position="171"/>
        <end position="190"/>
    </location>
</feature>
<evidence type="ECO:0000313" key="8">
    <source>
        <dbReference type="Proteomes" id="UP000199026"/>
    </source>
</evidence>
<keyword evidence="4 6" id="KW-1133">Transmembrane helix</keyword>
<dbReference type="Pfam" id="PF07690">
    <property type="entry name" value="MFS_1"/>
    <property type="match status" value="1"/>
</dbReference>
<dbReference type="PANTHER" id="PTHR23513:SF6">
    <property type="entry name" value="MAJOR FACILITATOR SUPERFAMILY ASSOCIATED DOMAIN-CONTAINING PROTEIN"/>
    <property type="match status" value="1"/>
</dbReference>
<dbReference type="EMBL" id="FNPR01000003">
    <property type="protein sequence ID" value="SDY74260.1"/>
    <property type="molecule type" value="Genomic_DNA"/>
</dbReference>
<dbReference type="GO" id="GO:0005886">
    <property type="term" value="C:plasma membrane"/>
    <property type="evidence" value="ECO:0007669"/>
    <property type="project" value="UniProtKB-SubCell"/>
</dbReference>
<keyword evidence="8" id="KW-1185">Reference proteome</keyword>
<keyword evidence="5 6" id="KW-0472">Membrane</keyword>
<evidence type="ECO:0000256" key="6">
    <source>
        <dbReference type="SAM" id="Phobius"/>
    </source>
</evidence>
<dbReference type="PANTHER" id="PTHR23513">
    <property type="entry name" value="INTEGRAL MEMBRANE EFFLUX PROTEIN-RELATED"/>
    <property type="match status" value="1"/>
</dbReference>
<dbReference type="GO" id="GO:0022857">
    <property type="term" value="F:transmembrane transporter activity"/>
    <property type="evidence" value="ECO:0007669"/>
    <property type="project" value="InterPro"/>
</dbReference>
<feature type="transmembrane region" description="Helical" evidence="6">
    <location>
        <begin position="144"/>
        <end position="165"/>
    </location>
</feature>